<proteinExistence type="predicted"/>
<organism evidence="2 3">
    <name type="scientific">Anaerocolumna jejuensis DSM 15929</name>
    <dbReference type="NCBI Taxonomy" id="1121322"/>
    <lineage>
        <taxon>Bacteria</taxon>
        <taxon>Bacillati</taxon>
        <taxon>Bacillota</taxon>
        <taxon>Clostridia</taxon>
        <taxon>Lachnospirales</taxon>
        <taxon>Lachnospiraceae</taxon>
        <taxon>Anaerocolumna</taxon>
    </lineage>
</organism>
<feature type="transmembrane region" description="Helical" evidence="1">
    <location>
        <begin position="42"/>
        <end position="60"/>
    </location>
</feature>
<evidence type="ECO:0008006" key="4">
    <source>
        <dbReference type="Google" id="ProtNLM"/>
    </source>
</evidence>
<reference evidence="2 3" key="1">
    <citation type="submission" date="2016-11" db="EMBL/GenBank/DDBJ databases">
        <authorList>
            <person name="Jaros S."/>
            <person name="Januszkiewicz K."/>
            <person name="Wedrychowicz H."/>
        </authorList>
    </citation>
    <scope>NUCLEOTIDE SEQUENCE [LARGE SCALE GENOMIC DNA]</scope>
    <source>
        <strain evidence="2 3">DSM 15929</strain>
    </source>
</reference>
<keyword evidence="1" id="KW-0472">Membrane</keyword>
<evidence type="ECO:0000256" key="1">
    <source>
        <dbReference type="SAM" id="Phobius"/>
    </source>
</evidence>
<name>A0A1M6PY72_9FIRM</name>
<sequence length="145" mass="16368">MKSNKDGKYAIFSVLGFIIFAAGFVLLRFVRDGEGIMRTLPYLFIGVGAGVFGQNLGELLKIQAVKKNPQAAKQIEIEAKDERNIIISNKAKARAYDLMLMVFGALMLAFALMQVEIYVILIFTAAYLFIVFSNVYYLSRYQKEM</sequence>
<accession>A0A1M6PY72</accession>
<dbReference type="EMBL" id="FRAC01000009">
    <property type="protein sequence ID" value="SHK12899.1"/>
    <property type="molecule type" value="Genomic_DNA"/>
</dbReference>
<feature type="transmembrane region" description="Helical" evidence="1">
    <location>
        <begin position="9"/>
        <end position="30"/>
    </location>
</feature>
<dbReference type="AlphaFoldDB" id="A0A1M6PY72"/>
<feature type="transmembrane region" description="Helical" evidence="1">
    <location>
        <begin position="95"/>
        <end position="112"/>
    </location>
</feature>
<dbReference type="OrthoDB" id="2194123at2"/>
<dbReference type="RefSeq" id="WP_073274931.1">
    <property type="nucleotide sequence ID" value="NZ_FRAC01000009.1"/>
</dbReference>
<dbReference type="STRING" id="1121322.SAMN02745136_01789"/>
<dbReference type="Proteomes" id="UP000184386">
    <property type="component" value="Unassembled WGS sequence"/>
</dbReference>
<feature type="transmembrane region" description="Helical" evidence="1">
    <location>
        <begin position="118"/>
        <end position="138"/>
    </location>
</feature>
<gene>
    <name evidence="2" type="ORF">SAMN02745136_01789</name>
</gene>
<evidence type="ECO:0000313" key="2">
    <source>
        <dbReference type="EMBL" id="SHK12899.1"/>
    </source>
</evidence>
<protein>
    <recommendedName>
        <fullName evidence="4">DUF2178 domain-containing protein</fullName>
    </recommendedName>
</protein>
<keyword evidence="1" id="KW-0812">Transmembrane</keyword>
<keyword evidence="3" id="KW-1185">Reference proteome</keyword>
<evidence type="ECO:0000313" key="3">
    <source>
        <dbReference type="Proteomes" id="UP000184386"/>
    </source>
</evidence>
<keyword evidence="1" id="KW-1133">Transmembrane helix</keyword>